<dbReference type="EMBL" id="JAFLVR010000015">
    <property type="protein sequence ID" value="MBO0452030.1"/>
    <property type="molecule type" value="Genomic_DNA"/>
</dbReference>
<name>A0ABS3HEZ6_9ENTE</name>
<comment type="caution">
    <text evidence="2">The sequence shown here is derived from an EMBL/GenBank/DDBJ whole genome shotgun (WGS) entry which is preliminary data.</text>
</comment>
<keyword evidence="2" id="KW-0132">Cell division</keyword>
<dbReference type="RefSeq" id="WP_207107808.1">
    <property type="nucleotide sequence ID" value="NZ_JAFLVR010000015.1"/>
</dbReference>
<dbReference type="GO" id="GO:0051301">
    <property type="term" value="P:cell division"/>
    <property type="evidence" value="ECO:0007669"/>
    <property type="project" value="UniProtKB-KW"/>
</dbReference>
<evidence type="ECO:0000256" key="1">
    <source>
        <dbReference type="SAM" id="Phobius"/>
    </source>
</evidence>
<accession>A0ABS3HEZ6</accession>
<keyword evidence="3" id="KW-1185">Reference proteome</keyword>
<keyword evidence="2" id="KW-0131">Cell cycle</keyword>
<evidence type="ECO:0000313" key="2">
    <source>
        <dbReference type="EMBL" id="MBO0452030.1"/>
    </source>
</evidence>
<proteinExistence type="predicted"/>
<feature type="transmembrane region" description="Helical" evidence="1">
    <location>
        <begin position="33"/>
        <end position="56"/>
    </location>
</feature>
<keyword evidence="1" id="KW-1133">Transmembrane helix</keyword>
<gene>
    <name evidence="2" type="ORF">JZO85_07090</name>
</gene>
<protein>
    <submittedName>
        <fullName evidence="2">Cell division protein</fullName>
    </submittedName>
</protein>
<keyword evidence="1" id="KW-0472">Membrane</keyword>
<dbReference type="Proteomes" id="UP000664495">
    <property type="component" value="Unassembled WGS sequence"/>
</dbReference>
<feature type="transmembrane region" description="Helical" evidence="1">
    <location>
        <begin position="76"/>
        <end position="101"/>
    </location>
</feature>
<evidence type="ECO:0000313" key="3">
    <source>
        <dbReference type="Proteomes" id="UP000664495"/>
    </source>
</evidence>
<sequence length="169" mass="20227">MKKQVKREEVSKILISDDYFLTKKLGLKARQTIIAILGWMGFFLPFIWIGLPFVFPTLAKKLSFRTYREELLTLKFLVLFLIASFLLIAILYVGLTFWNNYRFSHLLQKRKLHDEEKLEKRKALLEEVYAKRFGSREYRHTVKFYSVSEEQNFEKGYVKELYKKNGVPL</sequence>
<organism evidence="2 3">
    <name type="scientific">Candidatus Enterococcus murrayae</name>
    <dbReference type="NCBI Taxonomy" id="2815321"/>
    <lineage>
        <taxon>Bacteria</taxon>
        <taxon>Bacillati</taxon>
        <taxon>Bacillota</taxon>
        <taxon>Bacilli</taxon>
        <taxon>Lactobacillales</taxon>
        <taxon>Enterococcaceae</taxon>
        <taxon>Enterococcus</taxon>
    </lineage>
</organism>
<reference evidence="2 3" key="1">
    <citation type="submission" date="2021-03" db="EMBL/GenBank/DDBJ databases">
        <title>Enterococcal diversity collection.</title>
        <authorList>
            <person name="Gilmore M.S."/>
            <person name="Schwartzman J."/>
            <person name="Van Tyne D."/>
            <person name="Martin M."/>
            <person name="Earl A.M."/>
            <person name="Manson A.L."/>
            <person name="Straub T."/>
            <person name="Salamzade R."/>
            <person name="Saavedra J."/>
            <person name="Lebreton F."/>
            <person name="Prichula J."/>
            <person name="Schaufler K."/>
            <person name="Gaca A."/>
            <person name="Sgardioli B."/>
            <person name="Wagenaar J."/>
            <person name="Strong T."/>
        </authorList>
    </citation>
    <scope>NUCLEOTIDE SEQUENCE [LARGE SCALE GENOMIC DNA]</scope>
    <source>
        <strain evidence="2 3">MJM16</strain>
    </source>
</reference>
<keyword evidence="1" id="KW-0812">Transmembrane</keyword>